<name>A0A6V7UC40_MELEN</name>
<organism evidence="1 2">
    <name type="scientific">Meloidogyne enterolobii</name>
    <name type="common">Root-knot nematode worm</name>
    <name type="synonym">Meloidogyne mayaguensis</name>
    <dbReference type="NCBI Taxonomy" id="390850"/>
    <lineage>
        <taxon>Eukaryota</taxon>
        <taxon>Metazoa</taxon>
        <taxon>Ecdysozoa</taxon>
        <taxon>Nematoda</taxon>
        <taxon>Chromadorea</taxon>
        <taxon>Rhabditida</taxon>
        <taxon>Tylenchina</taxon>
        <taxon>Tylenchomorpha</taxon>
        <taxon>Tylenchoidea</taxon>
        <taxon>Meloidogynidae</taxon>
        <taxon>Meloidogyninae</taxon>
        <taxon>Meloidogyne</taxon>
    </lineage>
</organism>
<evidence type="ECO:0000313" key="2">
    <source>
        <dbReference type="Proteomes" id="UP000580250"/>
    </source>
</evidence>
<proteinExistence type="predicted"/>
<sequence>MINNKRKFYKANGIKLKTIKTNFNKIKETNSTRNSGWNFIIAI</sequence>
<reference evidence="1 2" key="1">
    <citation type="submission" date="2020-08" db="EMBL/GenBank/DDBJ databases">
        <authorList>
            <person name="Koutsovoulos G."/>
            <person name="Danchin GJ E."/>
        </authorList>
    </citation>
    <scope>NUCLEOTIDE SEQUENCE [LARGE SCALE GENOMIC DNA]</scope>
</reference>
<gene>
    <name evidence="1" type="ORF">MENT_LOCUS10485</name>
</gene>
<dbReference type="AlphaFoldDB" id="A0A6V7UC40"/>
<dbReference type="EMBL" id="CAJEWN010000048">
    <property type="protein sequence ID" value="CAD2151644.1"/>
    <property type="molecule type" value="Genomic_DNA"/>
</dbReference>
<comment type="caution">
    <text evidence="1">The sequence shown here is derived from an EMBL/GenBank/DDBJ whole genome shotgun (WGS) entry which is preliminary data.</text>
</comment>
<dbReference type="Proteomes" id="UP000580250">
    <property type="component" value="Unassembled WGS sequence"/>
</dbReference>
<accession>A0A6V7UC40</accession>
<evidence type="ECO:0000313" key="1">
    <source>
        <dbReference type="EMBL" id="CAD2151644.1"/>
    </source>
</evidence>
<protein>
    <submittedName>
        <fullName evidence="1">Uncharacterized protein</fullName>
    </submittedName>
</protein>